<evidence type="ECO:0008006" key="6">
    <source>
        <dbReference type="Google" id="ProtNLM"/>
    </source>
</evidence>
<dbReference type="SMART" id="SM00028">
    <property type="entry name" value="TPR"/>
    <property type="match status" value="5"/>
</dbReference>
<dbReference type="GO" id="GO:0055087">
    <property type="term" value="C:Ski complex"/>
    <property type="evidence" value="ECO:0007669"/>
    <property type="project" value="InterPro"/>
</dbReference>
<dbReference type="Pfam" id="PF13181">
    <property type="entry name" value="TPR_8"/>
    <property type="match status" value="1"/>
</dbReference>
<dbReference type="Gene3D" id="1.25.40.10">
    <property type="entry name" value="Tetratricopeptide repeat domain"/>
    <property type="match status" value="2"/>
</dbReference>
<evidence type="ECO:0000256" key="1">
    <source>
        <dbReference type="ARBA" id="ARBA00022737"/>
    </source>
</evidence>
<feature type="repeat" description="TPR" evidence="3">
    <location>
        <begin position="184"/>
        <end position="217"/>
    </location>
</feature>
<proteinExistence type="predicted"/>
<comment type="caution">
    <text evidence="4">The sequence shown here is derived from an EMBL/GenBank/DDBJ whole genome shotgun (WGS) entry which is preliminary data.</text>
</comment>
<keyword evidence="1" id="KW-0677">Repeat</keyword>
<name>A0A922MVI8_SPOEX</name>
<reference evidence="4" key="1">
    <citation type="journal article" date="2021" name="G3 (Bethesda)">
        <title>Genome and transcriptome analysis of the beet armyworm Spodoptera exigua reveals targets for pest control. .</title>
        <authorList>
            <person name="Simon S."/>
            <person name="Breeschoten T."/>
            <person name="Jansen H.J."/>
            <person name="Dirks R.P."/>
            <person name="Schranz M.E."/>
            <person name="Ros V.I.D."/>
        </authorList>
    </citation>
    <scope>NUCLEOTIDE SEQUENCE</scope>
    <source>
        <strain evidence="4">TB_SE_WUR_2020</strain>
    </source>
</reference>
<dbReference type="GO" id="GO:0006401">
    <property type="term" value="P:RNA catabolic process"/>
    <property type="evidence" value="ECO:0007669"/>
    <property type="project" value="InterPro"/>
</dbReference>
<dbReference type="InterPro" id="IPR039226">
    <property type="entry name" value="Ski3/TTC37"/>
</dbReference>
<evidence type="ECO:0000313" key="5">
    <source>
        <dbReference type="Proteomes" id="UP000814243"/>
    </source>
</evidence>
<sequence>MSFCELNIEKHIDSISEGIMNSKYPSLLRSMICYDKGLYLEAYKQCVPLVNYQEADVTEATFIIKCTIMLKKWSVTQKLATNFITKVKDQQFAVALKRFLFLSLTKQQKWLQAINTVKEIGIDSMEPIELASLAECYIEANEPADHILKHLETTDYYKQLQALLLHKQNKYDEVIKLLEGSENSIEVYYLGKAYWEMKQYDKCLMSLLKAAKLNPDHADTFLYLGHFYYYHKSDLQKAKKCYEKAHSLNAISMNIAKSLSEIYVKLQQKDADFELLIGFAKNISTTESWVSFRLGLHYLNKREWENAILNFRNVIKTNQSDTTAFECLADAYYSRGSYTSALRAYNRVMTLDPSKSAHCLTRIGHIYSLLTQYQEAISTFEKVFTIEPYSFLALKGISETWMRVAKKKIEANMYGSARDCAQHAIDYIN</sequence>
<evidence type="ECO:0000313" key="4">
    <source>
        <dbReference type="EMBL" id="KAH9643371.1"/>
    </source>
</evidence>
<dbReference type="InterPro" id="IPR019734">
    <property type="entry name" value="TPR_rpt"/>
</dbReference>
<keyword evidence="2 3" id="KW-0802">TPR repeat</keyword>
<gene>
    <name evidence="4" type="ORF">HF086_008858</name>
</gene>
<dbReference type="AlphaFoldDB" id="A0A922MVI8"/>
<dbReference type="SUPFAM" id="SSF81901">
    <property type="entry name" value="HCP-like"/>
    <property type="match status" value="1"/>
</dbReference>
<dbReference type="EMBL" id="JACEFF010000140">
    <property type="protein sequence ID" value="KAH9643371.1"/>
    <property type="molecule type" value="Genomic_DNA"/>
</dbReference>
<dbReference type="InterPro" id="IPR011990">
    <property type="entry name" value="TPR-like_helical_dom_sf"/>
</dbReference>
<feature type="repeat" description="TPR" evidence="3">
    <location>
        <begin position="322"/>
        <end position="355"/>
    </location>
</feature>
<organism evidence="4 5">
    <name type="scientific">Spodoptera exigua</name>
    <name type="common">Beet armyworm</name>
    <name type="synonym">Noctua fulgens</name>
    <dbReference type="NCBI Taxonomy" id="7107"/>
    <lineage>
        <taxon>Eukaryota</taxon>
        <taxon>Metazoa</taxon>
        <taxon>Ecdysozoa</taxon>
        <taxon>Arthropoda</taxon>
        <taxon>Hexapoda</taxon>
        <taxon>Insecta</taxon>
        <taxon>Pterygota</taxon>
        <taxon>Neoptera</taxon>
        <taxon>Endopterygota</taxon>
        <taxon>Lepidoptera</taxon>
        <taxon>Glossata</taxon>
        <taxon>Ditrysia</taxon>
        <taxon>Noctuoidea</taxon>
        <taxon>Noctuidae</taxon>
        <taxon>Amphipyrinae</taxon>
        <taxon>Spodoptera</taxon>
    </lineage>
</organism>
<dbReference type="Pfam" id="PF12895">
    <property type="entry name" value="ANAPC3"/>
    <property type="match status" value="1"/>
</dbReference>
<evidence type="ECO:0000256" key="2">
    <source>
        <dbReference type="ARBA" id="ARBA00022803"/>
    </source>
</evidence>
<accession>A0A922MVI8</accession>
<feature type="repeat" description="TPR" evidence="3">
    <location>
        <begin position="357"/>
        <end position="390"/>
    </location>
</feature>
<protein>
    <recommendedName>
        <fullName evidence="6">Tetratricopeptide repeat protein</fullName>
    </recommendedName>
</protein>
<dbReference type="Proteomes" id="UP000814243">
    <property type="component" value="Unassembled WGS sequence"/>
</dbReference>
<dbReference type="PROSITE" id="PS50005">
    <property type="entry name" value="TPR"/>
    <property type="match status" value="3"/>
</dbReference>
<dbReference type="PANTHER" id="PTHR15704">
    <property type="entry name" value="SUPERKILLER 3 PROTEIN-RELATED"/>
    <property type="match status" value="1"/>
</dbReference>
<evidence type="ECO:0000256" key="3">
    <source>
        <dbReference type="PROSITE-ProRule" id="PRU00339"/>
    </source>
</evidence>
<dbReference type="PANTHER" id="PTHR15704:SF7">
    <property type="entry name" value="SUPERKILLER COMPLEX PROTEIN 3"/>
    <property type="match status" value="1"/>
</dbReference>